<sequence>MEELGAAQSAMRFPSASAVATAALASSRRFALVPFSTSALSPFVSQSSLSALSHARAPPASCAAAQQPHANAPDAGVATQSLPASPLLSASSGTESSAGPPPQAFFSSRLCAELAVDTCAASIASFGVSPFVTIIDRSIVRNAAGVQSLWASIAAGFRDIVFRPRLFFSGRDFRIVCGVYAGTYLAANGAVTVARHLNQTDVSTEFTKFLSATAANMYLCIRKDIIFAQLFNRQPTAQSVSAPATPASLPSSSAVNRGASVSSAGGSLAGSAATVAKASSRRFPLVSTLLFVFRDSLTIAASFNAPAYVASWLSRQATPRGATGSPQAGASGAMQARAGADETQQLTAEERHAAARADGAFATLPEAHRDWTGADQDDPVAAGGGESIGAAIDGQRVWRHFAHRLAEDRAFADSTAQVLCPVGIQLFSTPLHLLALDIFNNPGRSPGQRSRFLVTAYGGTVLARASRILPAFGIGGILNTRLKDGLRKFIPASEAKAELRAGCRE</sequence>
<dbReference type="PANTHER" id="PTHR37845">
    <property type="entry name" value="SEQUENCE ORPHAN"/>
    <property type="match status" value="1"/>
</dbReference>
<proteinExistence type="predicted"/>
<gene>
    <name evidence="1" type="ORF">BESB_067960</name>
</gene>
<evidence type="ECO:0000313" key="2">
    <source>
        <dbReference type="Proteomes" id="UP000224006"/>
    </source>
</evidence>
<comment type="caution">
    <text evidence="1">The sequence shown here is derived from an EMBL/GenBank/DDBJ whole genome shotgun (WGS) entry which is preliminary data.</text>
</comment>
<evidence type="ECO:0000313" key="1">
    <source>
        <dbReference type="EMBL" id="PFH34763.1"/>
    </source>
</evidence>
<dbReference type="STRING" id="94643.A0A2A9MGI5"/>
<organism evidence="1 2">
    <name type="scientific">Besnoitia besnoiti</name>
    <name type="common">Apicomplexan protozoan</name>
    <dbReference type="NCBI Taxonomy" id="94643"/>
    <lineage>
        <taxon>Eukaryota</taxon>
        <taxon>Sar</taxon>
        <taxon>Alveolata</taxon>
        <taxon>Apicomplexa</taxon>
        <taxon>Conoidasida</taxon>
        <taxon>Coccidia</taxon>
        <taxon>Eucoccidiorida</taxon>
        <taxon>Eimeriorina</taxon>
        <taxon>Sarcocystidae</taxon>
        <taxon>Besnoitia</taxon>
    </lineage>
</organism>
<dbReference type="OrthoDB" id="275936at2759"/>
<dbReference type="InterPro" id="IPR038781">
    <property type="entry name" value="C365.16-ike"/>
</dbReference>
<dbReference type="GO" id="GO:0005739">
    <property type="term" value="C:mitochondrion"/>
    <property type="evidence" value="ECO:0007669"/>
    <property type="project" value="TreeGrafter"/>
</dbReference>
<dbReference type="PANTHER" id="PTHR37845:SF1">
    <property type="entry name" value="SEQUENCE ORPHAN"/>
    <property type="match status" value="1"/>
</dbReference>
<accession>A0A2A9MGI5</accession>
<keyword evidence="2" id="KW-1185">Reference proteome</keyword>
<dbReference type="KEGG" id="bbes:BESB_067960"/>
<reference evidence="1 2" key="1">
    <citation type="submission" date="2017-09" db="EMBL/GenBank/DDBJ databases">
        <title>Genome sequencing of Besnoitia besnoiti strain Bb-Ger1.</title>
        <authorList>
            <person name="Schares G."/>
            <person name="Venepally P."/>
            <person name="Lorenzi H.A."/>
        </authorList>
    </citation>
    <scope>NUCLEOTIDE SEQUENCE [LARGE SCALE GENOMIC DNA]</scope>
    <source>
        <strain evidence="1 2">Bb-Ger1</strain>
    </source>
</reference>
<dbReference type="EMBL" id="NWUJ01000006">
    <property type="protein sequence ID" value="PFH34763.1"/>
    <property type="molecule type" value="Genomic_DNA"/>
</dbReference>
<dbReference type="Proteomes" id="UP000224006">
    <property type="component" value="Chromosome VI"/>
</dbReference>
<protein>
    <submittedName>
        <fullName evidence="1">Uncharacterized protein</fullName>
    </submittedName>
</protein>
<dbReference type="GeneID" id="40311722"/>
<dbReference type="RefSeq" id="XP_029218772.1">
    <property type="nucleotide sequence ID" value="XM_029365189.1"/>
</dbReference>
<name>A0A2A9MGI5_BESBE</name>
<dbReference type="AlphaFoldDB" id="A0A2A9MGI5"/>
<dbReference type="VEuPathDB" id="ToxoDB:BESB_067960"/>